<evidence type="ECO:0000256" key="2">
    <source>
        <dbReference type="ARBA" id="ARBA00012438"/>
    </source>
</evidence>
<dbReference type="STRING" id="70996.SE18_24170"/>
<feature type="coiled-coil region" evidence="9">
    <location>
        <begin position="227"/>
        <end position="285"/>
    </location>
</feature>
<name>A0A0P6XJ45_9CHLR</name>
<evidence type="ECO:0000256" key="8">
    <source>
        <dbReference type="PROSITE-ProRule" id="PRU00169"/>
    </source>
</evidence>
<evidence type="ECO:0000313" key="16">
    <source>
        <dbReference type="Proteomes" id="UP000050277"/>
    </source>
</evidence>
<dbReference type="Pfam" id="PF02895">
    <property type="entry name" value="H-kinase_dim"/>
    <property type="match status" value="1"/>
</dbReference>
<dbReference type="EMBL" id="LGKP01000040">
    <property type="protein sequence ID" value="KPL80168.1"/>
    <property type="molecule type" value="Genomic_DNA"/>
</dbReference>
<evidence type="ECO:0000256" key="7">
    <source>
        <dbReference type="PROSITE-ProRule" id="PRU00110"/>
    </source>
</evidence>
<dbReference type="PROSITE" id="PS50109">
    <property type="entry name" value="HIS_KIN"/>
    <property type="match status" value="1"/>
</dbReference>
<dbReference type="InterPro" id="IPR003594">
    <property type="entry name" value="HATPase_dom"/>
</dbReference>
<feature type="domain" description="HPt" evidence="14">
    <location>
        <begin position="2"/>
        <end position="109"/>
    </location>
</feature>
<dbReference type="Gene3D" id="3.30.565.10">
    <property type="entry name" value="Histidine kinase-like ATPase, C-terminal domain"/>
    <property type="match status" value="1"/>
</dbReference>
<dbReference type="SUPFAM" id="SSF47384">
    <property type="entry name" value="Homodimeric domain of signal transducing histidine kinase"/>
    <property type="match status" value="1"/>
</dbReference>
<evidence type="ECO:0000256" key="3">
    <source>
        <dbReference type="ARBA" id="ARBA00022553"/>
    </source>
</evidence>
<dbReference type="InterPro" id="IPR005467">
    <property type="entry name" value="His_kinase_dom"/>
</dbReference>
<keyword evidence="5" id="KW-0418">Kinase</keyword>
<dbReference type="RefSeq" id="WP_054537041.1">
    <property type="nucleotide sequence ID" value="NZ_LGKP01000040.1"/>
</dbReference>
<feature type="domain" description="CheW-like" evidence="13">
    <location>
        <begin position="497"/>
        <end position="632"/>
    </location>
</feature>
<evidence type="ECO:0000259" key="13">
    <source>
        <dbReference type="PROSITE" id="PS50851"/>
    </source>
</evidence>
<dbReference type="PANTHER" id="PTHR43395">
    <property type="entry name" value="SENSOR HISTIDINE KINASE CHEA"/>
    <property type="match status" value="1"/>
</dbReference>
<dbReference type="Gene3D" id="2.30.30.40">
    <property type="entry name" value="SH3 Domains"/>
    <property type="match status" value="1"/>
</dbReference>
<dbReference type="PROSITE" id="PS50851">
    <property type="entry name" value="CHEW"/>
    <property type="match status" value="1"/>
</dbReference>
<dbReference type="InterPro" id="IPR036890">
    <property type="entry name" value="HATPase_C_sf"/>
</dbReference>
<evidence type="ECO:0000256" key="9">
    <source>
        <dbReference type="SAM" id="Coils"/>
    </source>
</evidence>
<dbReference type="SUPFAM" id="SSF50341">
    <property type="entry name" value="CheW-like"/>
    <property type="match status" value="1"/>
</dbReference>
<dbReference type="PATRIC" id="fig|70996.4.peg.4953"/>
<dbReference type="PANTHER" id="PTHR43395:SF1">
    <property type="entry name" value="CHEMOTAXIS PROTEIN CHEA"/>
    <property type="match status" value="1"/>
</dbReference>
<evidence type="ECO:0000259" key="12">
    <source>
        <dbReference type="PROSITE" id="PS50110"/>
    </source>
</evidence>
<comment type="catalytic activity">
    <reaction evidence="1">
        <text>ATP + protein L-histidine = ADP + protein N-phospho-L-histidine.</text>
        <dbReference type="EC" id="2.7.13.3"/>
    </reaction>
</comment>
<dbReference type="Pfam" id="PF00072">
    <property type="entry name" value="Response_reg"/>
    <property type="match status" value="1"/>
</dbReference>
<feature type="region of interest" description="Disordered" evidence="10">
    <location>
        <begin position="164"/>
        <end position="185"/>
    </location>
</feature>
<dbReference type="Proteomes" id="UP000050277">
    <property type="component" value="Unassembled WGS sequence"/>
</dbReference>
<dbReference type="Pfam" id="PF01627">
    <property type="entry name" value="Hpt"/>
    <property type="match status" value="1"/>
</dbReference>
<dbReference type="FunFam" id="3.30.565.10:FF:000016">
    <property type="entry name" value="Chemotaxis protein CheA, putative"/>
    <property type="match status" value="1"/>
</dbReference>
<dbReference type="Pfam" id="PF02518">
    <property type="entry name" value="HATPase_c"/>
    <property type="match status" value="1"/>
</dbReference>
<dbReference type="SMART" id="SM01231">
    <property type="entry name" value="H-kinase_dim"/>
    <property type="match status" value="1"/>
</dbReference>
<dbReference type="SMART" id="SM00073">
    <property type="entry name" value="HPT"/>
    <property type="match status" value="1"/>
</dbReference>
<dbReference type="PROSITE" id="PS50894">
    <property type="entry name" value="HPT"/>
    <property type="match status" value="1"/>
</dbReference>
<dbReference type="InterPro" id="IPR051315">
    <property type="entry name" value="Bact_Chemotaxis_CheA"/>
</dbReference>
<comment type="caution">
    <text evidence="15">The sequence shown here is derived from an EMBL/GenBank/DDBJ whole genome shotgun (WGS) entry which is preliminary data.</text>
</comment>
<protein>
    <recommendedName>
        <fullName evidence="2">histidine kinase</fullName>
        <ecNumber evidence="2">2.7.13.3</ecNumber>
    </recommendedName>
</protein>
<evidence type="ECO:0000256" key="5">
    <source>
        <dbReference type="ARBA" id="ARBA00022777"/>
    </source>
</evidence>
<dbReference type="Gene3D" id="3.40.50.2300">
    <property type="match status" value="1"/>
</dbReference>
<dbReference type="InterPro" id="IPR004358">
    <property type="entry name" value="Sig_transdc_His_kin-like_C"/>
</dbReference>
<dbReference type="InterPro" id="IPR036641">
    <property type="entry name" value="HPT_dom_sf"/>
</dbReference>
<dbReference type="InterPro" id="IPR036097">
    <property type="entry name" value="HisK_dim/P_sf"/>
</dbReference>
<dbReference type="GO" id="GO:0005737">
    <property type="term" value="C:cytoplasm"/>
    <property type="evidence" value="ECO:0007669"/>
    <property type="project" value="InterPro"/>
</dbReference>
<dbReference type="EC" id="2.7.13.3" evidence="2"/>
<dbReference type="GO" id="GO:0006935">
    <property type="term" value="P:chemotaxis"/>
    <property type="evidence" value="ECO:0007669"/>
    <property type="project" value="InterPro"/>
</dbReference>
<dbReference type="OrthoDB" id="9803176at2"/>
<keyword evidence="16" id="KW-1185">Reference proteome</keyword>
<dbReference type="SMART" id="SM00387">
    <property type="entry name" value="HATPase_c"/>
    <property type="match status" value="1"/>
</dbReference>
<organism evidence="15 16">
    <name type="scientific">Herpetosiphon geysericola</name>
    <dbReference type="NCBI Taxonomy" id="70996"/>
    <lineage>
        <taxon>Bacteria</taxon>
        <taxon>Bacillati</taxon>
        <taxon>Chloroflexota</taxon>
        <taxon>Chloroflexia</taxon>
        <taxon>Herpetosiphonales</taxon>
        <taxon>Herpetosiphonaceae</taxon>
        <taxon>Herpetosiphon</taxon>
    </lineage>
</organism>
<evidence type="ECO:0000256" key="6">
    <source>
        <dbReference type="ARBA" id="ARBA00023012"/>
    </source>
</evidence>
<dbReference type="SUPFAM" id="SSF47226">
    <property type="entry name" value="Histidine-containing phosphotransfer domain, HPT domain"/>
    <property type="match status" value="1"/>
</dbReference>
<dbReference type="InterPro" id="IPR037006">
    <property type="entry name" value="CheA-like_homodim_sf"/>
</dbReference>
<evidence type="ECO:0000256" key="1">
    <source>
        <dbReference type="ARBA" id="ARBA00000085"/>
    </source>
</evidence>
<evidence type="ECO:0000256" key="4">
    <source>
        <dbReference type="ARBA" id="ARBA00022679"/>
    </source>
</evidence>
<dbReference type="CDD" id="cd17546">
    <property type="entry name" value="REC_hyHK_CKI1_RcsC-like"/>
    <property type="match status" value="1"/>
</dbReference>
<dbReference type="InterPro" id="IPR002545">
    <property type="entry name" value="CheW-lke_dom"/>
</dbReference>
<dbReference type="PRINTS" id="PR00344">
    <property type="entry name" value="BCTRLSENSOR"/>
</dbReference>
<keyword evidence="4" id="KW-0808">Transferase</keyword>
<dbReference type="InterPro" id="IPR004105">
    <property type="entry name" value="CheA-like_dim"/>
</dbReference>
<reference evidence="15 16" key="1">
    <citation type="submission" date="2015-07" db="EMBL/GenBank/DDBJ databases">
        <title>Whole genome sequence of Herpetosiphon geysericola DSM 7119.</title>
        <authorList>
            <person name="Hemp J."/>
            <person name="Ward L.M."/>
            <person name="Pace L.A."/>
            <person name="Fischer W.W."/>
        </authorList>
    </citation>
    <scope>NUCLEOTIDE SEQUENCE [LARGE SCALE GENOMIC DNA]</scope>
    <source>
        <strain evidence="15 16">DSM 7119</strain>
    </source>
</reference>
<keyword evidence="6" id="KW-0902">Two-component regulatory system</keyword>
<feature type="domain" description="Histidine kinase" evidence="11">
    <location>
        <begin position="239"/>
        <end position="495"/>
    </location>
</feature>
<dbReference type="InterPro" id="IPR001789">
    <property type="entry name" value="Sig_transdc_resp-reg_receiver"/>
</dbReference>
<dbReference type="InterPro" id="IPR008207">
    <property type="entry name" value="Sig_transdc_His_kin_Hpt_dom"/>
</dbReference>
<dbReference type="GO" id="GO:0000155">
    <property type="term" value="F:phosphorelay sensor kinase activity"/>
    <property type="evidence" value="ECO:0007669"/>
    <property type="project" value="InterPro"/>
</dbReference>
<dbReference type="SUPFAM" id="SSF52172">
    <property type="entry name" value="CheY-like"/>
    <property type="match status" value="1"/>
</dbReference>
<dbReference type="Gene3D" id="1.20.120.160">
    <property type="entry name" value="HPT domain"/>
    <property type="match status" value="1"/>
</dbReference>
<dbReference type="InterPro" id="IPR036061">
    <property type="entry name" value="CheW-like_dom_sf"/>
</dbReference>
<dbReference type="CDD" id="cd00088">
    <property type="entry name" value="HPT"/>
    <property type="match status" value="1"/>
</dbReference>
<evidence type="ECO:0000313" key="15">
    <source>
        <dbReference type="EMBL" id="KPL80168.1"/>
    </source>
</evidence>
<proteinExistence type="predicted"/>
<evidence type="ECO:0000256" key="10">
    <source>
        <dbReference type="SAM" id="MobiDB-lite"/>
    </source>
</evidence>
<dbReference type="InterPro" id="IPR011006">
    <property type="entry name" value="CheY-like_superfamily"/>
</dbReference>
<dbReference type="SUPFAM" id="SSF55874">
    <property type="entry name" value="ATPase domain of HSP90 chaperone/DNA topoisomerase II/histidine kinase"/>
    <property type="match status" value="1"/>
</dbReference>
<evidence type="ECO:0000259" key="14">
    <source>
        <dbReference type="PROSITE" id="PS50894"/>
    </source>
</evidence>
<feature type="domain" description="Response regulatory" evidence="12">
    <location>
        <begin position="649"/>
        <end position="765"/>
    </location>
</feature>
<gene>
    <name evidence="15" type="ORF">SE18_24170</name>
</gene>
<keyword evidence="9" id="KW-0175">Coiled coil</keyword>
<dbReference type="Pfam" id="PF01584">
    <property type="entry name" value="CheW"/>
    <property type="match status" value="1"/>
</dbReference>
<evidence type="ECO:0000259" key="11">
    <source>
        <dbReference type="PROSITE" id="PS50109"/>
    </source>
</evidence>
<sequence length="768" mass="83074">MGGFDLSAFFGQFREETEENVRALTTGLLALESNPGDREAIDTIFRAAHTIKGSARMLGQIDMGRLAHSMESLLSALRSGMLAMNASINDVLLASVDVLLALNANVNEPPPTDPNVDMLVEQLNALAAGESLPAAPPTKKLAPIVEPVAEPEPEPVPVVLEQPKPEPAPVVAPQAPKKARPTGEAPKLINTTRSTVRVPISRLDRLLNTAGELVVTRQLHLEHVADLEALDKLLSKSERLSQQLSERLTGQRVTFQQRREASELASQLQNLAQSTRNQLRLLSERWSSHSAASEALVDELEAEVMATRLQPVAGLFAPIPRAVRELARSLGKEVNLITEGETTEADRKVIELMADPLLHLVRNALDHGVETPEDRIKTNKPAEATLRLQARSLGGTIEIIISDDGRGIDPAVIRATAIKRGIIDAEAAARLRAEEALELIWQPGFSTSAIITDVSGRGVGMDVVRAAVSEVGGRVDVHSVLGQGTTFTLILPITLLTTRVLLFDVAGTTYALPSTACLGGRRVSGAQIQMVEGRPSVRVDERSVSIVALAPLLEQRGPLPQPSDISNLVVLGPANRPLALLVDKLVDEREVVVKSLGALLHEQRLCTGAIALPDGRLVLVLNPLAIAARAREWGKPVALPAPSKRQPAKLLVAEDSFTTRELLRSMLQSAGYIVETAINGQDALDKLNLNSYDLLVSDVEMPLLTGFELTRRVRAHERLRQLPIIIITSLARDSDRREGLLAGAQAYIVKSQFDQSNLLETIHQLLGR</sequence>
<feature type="modified residue" description="Phosphohistidine" evidence="7">
    <location>
        <position position="49"/>
    </location>
</feature>
<dbReference type="PROSITE" id="PS50110">
    <property type="entry name" value="RESPONSE_REGULATORY"/>
    <property type="match status" value="1"/>
</dbReference>
<dbReference type="AlphaFoldDB" id="A0A0P6XJ45"/>
<feature type="modified residue" description="4-aspartylphosphate" evidence="8">
    <location>
        <position position="698"/>
    </location>
</feature>
<accession>A0A0P6XJ45</accession>
<keyword evidence="3 8" id="KW-0597">Phosphoprotein</keyword>
<dbReference type="SMART" id="SM00260">
    <property type="entry name" value="CheW"/>
    <property type="match status" value="1"/>
</dbReference>
<dbReference type="SMART" id="SM00448">
    <property type="entry name" value="REC"/>
    <property type="match status" value="1"/>
</dbReference>
<dbReference type="Gene3D" id="1.10.287.560">
    <property type="entry name" value="Histidine kinase CheA-like, homodimeric domain"/>
    <property type="match status" value="1"/>
</dbReference>